<evidence type="ECO:0000313" key="1">
    <source>
        <dbReference type="EMBL" id="KAK8883374.1"/>
    </source>
</evidence>
<dbReference type="EMBL" id="JAPFFF010000009">
    <property type="protein sequence ID" value="KAK8883374.1"/>
    <property type="molecule type" value="Genomic_DNA"/>
</dbReference>
<proteinExistence type="predicted"/>
<dbReference type="Proteomes" id="UP001470230">
    <property type="component" value="Unassembled WGS sequence"/>
</dbReference>
<keyword evidence="2" id="KW-1185">Reference proteome</keyword>
<accession>A0ABR2JX59</accession>
<organism evidence="1 2">
    <name type="scientific">Tritrichomonas musculus</name>
    <dbReference type="NCBI Taxonomy" id="1915356"/>
    <lineage>
        <taxon>Eukaryota</taxon>
        <taxon>Metamonada</taxon>
        <taxon>Parabasalia</taxon>
        <taxon>Tritrichomonadida</taxon>
        <taxon>Tritrichomonadidae</taxon>
        <taxon>Tritrichomonas</taxon>
    </lineage>
</organism>
<name>A0ABR2JX59_9EUKA</name>
<gene>
    <name evidence="1" type="ORF">M9Y10_046024</name>
</gene>
<comment type="caution">
    <text evidence="1">The sequence shown here is derived from an EMBL/GenBank/DDBJ whole genome shotgun (WGS) entry which is preliminary data.</text>
</comment>
<protein>
    <submittedName>
        <fullName evidence="1">Uncharacterized protein</fullName>
    </submittedName>
</protein>
<evidence type="ECO:0000313" key="2">
    <source>
        <dbReference type="Proteomes" id="UP001470230"/>
    </source>
</evidence>
<sequence>MTKPAESQAKEEVPAPSLEELASFFTDQIGPDKEAIERFLWKETDKFELVNLRLNELLILLEGVVTADKFGDANELCAHLQNVFSSIDAICSFVYEVKNRLMQLEKEVDRRKPNKLLGFMKKVTRRNDQPLDLNAVSFDTDSLLNQYGISFQENQETEQEKVDSNENSQA</sequence>
<reference evidence="1 2" key="1">
    <citation type="submission" date="2024-04" db="EMBL/GenBank/DDBJ databases">
        <title>Tritrichomonas musculus Genome.</title>
        <authorList>
            <person name="Alves-Ferreira E."/>
            <person name="Grigg M."/>
            <person name="Lorenzi H."/>
            <person name="Galac M."/>
        </authorList>
    </citation>
    <scope>NUCLEOTIDE SEQUENCE [LARGE SCALE GENOMIC DNA]</scope>
    <source>
        <strain evidence="1 2">EAF2021</strain>
    </source>
</reference>